<gene>
    <name evidence="9" type="primary">ycjO_11</name>
    <name evidence="9" type="ORF">NCTC4824_03687</name>
</gene>
<feature type="transmembrane region" description="Helical" evidence="7">
    <location>
        <begin position="290"/>
        <end position="310"/>
    </location>
</feature>
<evidence type="ECO:0000313" key="9">
    <source>
        <dbReference type="EMBL" id="SQI62572.1"/>
    </source>
</evidence>
<evidence type="ECO:0000256" key="4">
    <source>
        <dbReference type="ARBA" id="ARBA00022692"/>
    </source>
</evidence>
<dbReference type="CDD" id="cd06261">
    <property type="entry name" value="TM_PBP2"/>
    <property type="match status" value="1"/>
</dbReference>
<dbReference type="EMBL" id="LS483476">
    <property type="protein sequence ID" value="SQI62572.1"/>
    <property type="molecule type" value="Genomic_DNA"/>
</dbReference>
<dbReference type="PROSITE" id="PS50928">
    <property type="entry name" value="ABC_TM1"/>
    <property type="match status" value="1"/>
</dbReference>
<feature type="transmembrane region" description="Helical" evidence="7">
    <location>
        <begin position="230"/>
        <end position="248"/>
    </location>
</feature>
<keyword evidence="4 7" id="KW-0812">Transmembrane</keyword>
<dbReference type="InterPro" id="IPR000515">
    <property type="entry name" value="MetI-like"/>
</dbReference>
<evidence type="ECO:0000256" key="1">
    <source>
        <dbReference type="ARBA" id="ARBA00004651"/>
    </source>
</evidence>
<feature type="transmembrane region" description="Helical" evidence="7">
    <location>
        <begin position="100"/>
        <end position="121"/>
    </location>
</feature>
<organism evidence="9 10">
    <name type="scientific">Lederbergia lenta</name>
    <name type="common">Bacillus lentus</name>
    <dbReference type="NCBI Taxonomy" id="1467"/>
    <lineage>
        <taxon>Bacteria</taxon>
        <taxon>Bacillati</taxon>
        <taxon>Bacillota</taxon>
        <taxon>Bacilli</taxon>
        <taxon>Bacillales</taxon>
        <taxon>Bacillaceae</taxon>
        <taxon>Lederbergia</taxon>
    </lineage>
</organism>
<evidence type="ECO:0000256" key="3">
    <source>
        <dbReference type="ARBA" id="ARBA00022475"/>
    </source>
</evidence>
<evidence type="ECO:0000256" key="5">
    <source>
        <dbReference type="ARBA" id="ARBA00022989"/>
    </source>
</evidence>
<evidence type="ECO:0000256" key="2">
    <source>
        <dbReference type="ARBA" id="ARBA00022448"/>
    </source>
</evidence>
<feature type="transmembrane region" description="Helical" evidence="7">
    <location>
        <begin position="37"/>
        <end position="54"/>
    </location>
</feature>
<proteinExistence type="inferred from homology"/>
<dbReference type="SUPFAM" id="SSF161098">
    <property type="entry name" value="MetI-like"/>
    <property type="match status" value="1"/>
</dbReference>
<evidence type="ECO:0000259" key="8">
    <source>
        <dbReference type="PROSITE" id="PS50928"/>
    </source>
</evidence>
<keyword evidence="10" id="KW-1185">Reference proteome</keyword>
<feature type="domain" description="ABC transmembrane type-1" evidence="8">
    <location>
        <begin position="96"/>
        <end position="311"/>
    </location>
</feature>
<keyword evidence="5 7" id="KW-1133">Transmembrane helix</keyword>
<dbReference type="PANTHER" id="PTHR43227:SF11">
    <property type="entry name" value="BLL4140 PROTEIN"/>
    <property type="match status" value="1"/>
</dbReference>
<dbReference type="InterPro" id="IPR035906">
    <property type="entry name" value="MetI-like_sf"/>
</dbReference>
<feature type="transmembrane region" description="Helical" evidence="7">
    <location>
        <begin position="183"/>
        <end position="209"/>
    </location>
</feature>
<dbReference type="PANTHER" id="PTHR43227">
    <property type="entry name" value="BLL4140 PROTEIN"/>
    <property type="match status" value="1"/>
</dbReference>
<feature type="transmembrane region" description="Helical" evidence="7">
    <location>
        <begin position="142"/>
        <end position="163"/>
    </location>
</feature>
<dbReference type="AlphaFoldDB" id="A0A2X4WVR6"/>
<evidence type="ECO:0000313" key="10">
    <source>
        <dbReference type="Proteomes" id="UP000249134"/>
    </source>
</evidence>
<name>A0A2X4WVR6_LEDLE</name>
<evidence type="ECO:0000256" key="6">
    <source>
        <dbReference type="ARBA" id="ARBA00023136"/>
    </source>
</evidence>
<keyword evidence="2 7" id="KW-0813">Transport</keyword>
<dbReference type="GO" id="GO:0005886">
    <property type="term" value="C:plasma membrane"/>
    <property type="evidence" value="ECO:0007669"/>
    <property type="project" value="UniProtKB-SubCell"/>
</dbReference>
<dbReference type="STRING" id="1348624.GCA_001591545_02095"/>
<reference evidence="9 10" key="1">
    <citation type="submission" date="2018-06" db="EMBL/GenBank/DDBJ databases">
        <authorList>
            <consortium name="Pathogen Informatics"/>
            <person name="Doyle S."/>
        </authorList>
    </citation>
    <scope>NUCLEOTIDE SEQUENCE [LARGE SCALE GENOMIC DNA]</scope>
    <source>
        <strain evidence="9 10">NCTC4824</strain>
    </source>
</reference>
<comment type="subcellular location">
    <subcellularLocation>
        <location evidence="1 7">Cell membrane</location>
        <topology evidence="1 7">Multi-pass membrane protein</topology>
    </subcellularLocation>
</comment>
<evidence type="ECO:0000256" key="7">
    <source>
        <dbReference type="RuleBase" id="RU363032"/>
    </source>
</evidence>
<comment type="similarity">
    <text evidence="7">Belongs to the binding-protein-dependent transport system permease family.</text>
</comment>
<keyword evidence="6 7" id="KW-0472">Membrane</keyword>
<dbReference type="KEGG" id="blen:NCTC4824_03687"/>
<keyword evidence="3" id="KW-1003">Cell membrane</keyword>
<sequence>MAIEKVNKMTAFTGVARTTKIKRSLTMWKKVRKNYELYIFLLPTLLYFLLFHYVPMYGMQIAFKNYIAIKGIHGSPWVAFEHFERFFSSYQFLTVLKNTLFISLYQLLLAFPIPIILALLLNQIGSMRFRRLVQTITYAPHFISVVIIVGMMYLFLSPVNGLFNNLLTLLGMEPIYFMGEASWFKSIFVFSGIWQNAGWSMIIYLAALASVSVELHEAAIMDGATKFQRILHIDFPSIMPTIMILLILDVGNFMAVGFEKVYLMQNALNIDSSEVIQTYVYKTGLLSAQFSYATAVGLFNALINFALLIAMNQFAKKMKQTSLF</sequence>
<dbReference type="InterPro" id="IPR050809">
    <property type="entry name" value="UgpAE/MalFG_permease"/>
</dbReference>
<dbReference type="Proteomes" id="UP000249134">
    <property type="component" value="Chromosome 1"/>
</dbReference>
<dbReference type="GO" id="GO:0055085">
    <property type="term" value="P:transmembrane transport"/>
    <property type="evidence" value="ECO:0007669"/>
    <property type="project" value="InterPro"/>
</dbReference>
<dbReference type="Gene3D" id="1.10.3720.10">
    <property type="entry name" value="MetI-like"/>
    <property type="match status" value="1"/>
</dbReference>
<dbReference type="Pfam" id="PF00528">
    <property type="entry name" value="BPD_transp_1"/>
    <property type="match status" value="1"/>
</dbReference>
<accession>A0A2X4WVR6</accession>
<protein>
    <submittedName>
        <fullName evidence="9">Sugar ABC transporter permease</fullName>
    </submittedName>
</protein>